<name>A0A364VE19_9CORY</name>
<dbReference type="RefSeq" id="WP_112768603.1">
    <property type="nucleotide sequence ID" value="NZ_PHQP01000003.1"/>
</dbReference>
<dbReference type="EMBL" id="PHQP01000003">
    <property type="protein sequence ID" value="RAV34887.1"/>
    <property type="molecule type" value="Genomic_DNA"/>
</dbReference>
<reference evidence="1 2" key="1">
    <citation type="journal article" date="2018" name="Syst. Appl. Microbiol.">
        <title>Corynebacterium heidelbergense sp. nov., isolated from the preen glands of Egyptian geese (Alopochen aegyptiacus).</title>
        <authorList>
            <person name="Braun M.S."/>
            <person name="Wang E."/>
            <person name="Zimmermann S."/>
            <person name="Wink M."/>
        </authorList>
    </citation>
    <scope>NUCLEOTIDE SEQUENCE [LARGE SCALE GENOMIC DNA]</scope>
    <source>
        <strain evidence="1 2">DSM 104638</strain>
    </source>
</reference>
<sequence length="179" mass="19946">METYTADRIREVLGEEALAKLITPTKWVPRHVEGAWASEYAVPGVVVQDVFGHRARFESTDDRPFPHWECDGRNPKVDHMENFTVLEWPGAEIRDIIPDGPQPIEPEKTRPYIGQIITTAEELKALPENTRIGGDEAIAFRKKKGGKWISPLNGPICDATVLEEVGGTAVITALLADYE</sequence>
<dbReference type="AlphaFoldDB" id="A0A364VE19"/>
<proteinExistence type="predicted"/>
<evidence type="ECO:0000313" key="1">
    <source>
        <dbReference type="EMBL" id="RAV34887.1"/>
    </source>
</evidence>
<evidence type="ECO:0000313" key="2">
    <source>
        <dbReference type="Proteomes" id="UP000251047"/>
    </source>
</evidence>
<gene>
    <name evidence="1" type="ORF">CWC39_00680</name>
</gene>
<accession>A0A364VE19</accession>
<dbReference type="Proteomes" id="UP000251047">
    <property type="component" value="Unassembled WGS sequence"/>
</dbReference>
<comment type="caution">
    <text evidence="1">The sequence shown here is derived from an EMBL/GenBank/DDBJ whole genome shotgun (WGS) entry which is preliminary data.</text>
</comment>
<protein>
    <submittedName>
        <fullName evidence="1">Uncharacterized protein</fullName>
    </submittedName>
</protein>
<organism evidence="1 2">
    <name type="scientific">Corynebacterium heidelbergense</name>
    <dbReference type="NCBI Taxonomy" id="2055947"/>
    <lineage>
        <taxon>Bacteria</taxon>
        <taxon>Bacillati</taxon>
        <taxon>Actinomycetota</taxon>
        <taxon>Actinomycetes</taxon>
        <taxon>Mycobacteriales</taxon>
        <taxon>Corynebacteriaceae</taxon>
        <taxon>Corynebacterium</taxon>
    </lineage>
</organism>